<dbReference type="RefSeq" id="WP_397676831.1">
    <property type="nucleotide sequence ID" value="NZ_JBIRGH010000036.1"/>
</dbReference>
<evidence type="ECO:0000313" key="2">
    <source>
        <dbReference type="Proteomes" id="UP001610990"/>
    </source>
</evidence>
<organism evidence="1 2">
    <name type="scientific">Streptomyces celluloflavus</name>
    <dbReference type="NCBI Taxonomy" id="58344"/>
    <lineage>
        <taxon>Bacteria</taxon>
        <taxon>Bacillati</taxon>
        <taxon>Actinomycetota</taxon>
        <taxon>Actinomycetes</taxon>
        <taxon>Kitasatosporales</taxon>
        <taxon>Streptomycetaceae</taxon>
        <taxon>Streptomyces</taxon>
    </lineage>
</organism>
<sequence length="125" mass="14144">METAVEDLAGRRSEAATLYGKRQLSSDAFVSADREITANLKDTRARLRYAERMANFSLGEAEDLVRWWNTALPASKRAIARLLLEDVEVFLTSACDVRTVEPGRVVLHWRKLPGLSDGRWGRRLV</sequence>
<gene>
    <name evidence="1" type="ORF">ACH4GP_36540</name>
</gene>
<protein>
    <recommendedName>
        <fullName evidence="3">Transposase</fullName>
    </recommendedName>
</protein>
<evidence type="ECO:0000313" key="1">
    <source>
        <dbReference type="EMBL" id="MFH8589824.1"/>
    </source>
</evidence>
<proteinExistence type="predicted"/>
<accession>A0ABW7RSJ0</accession>
<dbReference type="Proteomes" id="UP001610990">
    <property type="component" value="Unassembled WGS sequence"/>
</dbReference>
<name>A0ABW7RSJ0_9ACTN</name>
<evidence type="ECO:0008006" key="3">
    <source>
        <dbReference type="Google" id="ProtNLM"/>
    </source>
</evidence>
<comment type="caution">
    <text evidence="1">The sequence shown here is derived from an EMBL/GenBank/DDBJ whole genome shotgun (WGS) entry which is preliminary data.</text>
</comment>
<reference evidence="1 2" key="1">
    <citation type="submission" date="2024-10" db="EMBL/GenBank/DDBJ databases">
        <title>The Natural Products Discovery Center: Release of the First 8490 Sequenced Strains for Exploring Actinobacteria Biosynthetic Diversity.</title>
        <authorList>
            <person name="Kalkreuter E."/>
            <person name="Kautsar S.A."/>
            <person name="Yang D."/>
            <person name="Bader C.D."/>
            <person name="Teijaro C.N."/>
            <person name="Fluegel L."/>
            <person name="Davis C.M."/>
            <person name="Simpson J.R."/>
            <person name="Lauterbach L."/>
            <person name="Steele A.D."/>
            <person name="Gui C."/>
            <person name="Meng S."/>
            <person name="Li G."/>
            <person name="Viehrig K."/>
            <person name="Ye F."/>
            <person name="Su P."/>
            <person name="Kiefer A.F."/>
            <person name="Nichols A."/>
            <person name="Cepeda A.J."/>
            <person name="Yan W."/>
            <person name="Fan B."/>
            <person name="Jiang Y."/>
            <person name="Adhikari A."/>
            <person name="Zheng C.-J."/>
            <person name="Schuster L."/>
            <person name="Cowan T.M."/>
            <person name="Smanski M.J."/>
            <person name="Chevrette M.G."/>
            <person name="De Carvalho L.P.S."/>
            <person name="Shen B."/>
        </authorList>
    </citation>
    <scope>NUCLEOTIDE SEQUENCE [LARGE SCALE GENOMIC DNA]</scope>
    <source>
        <strain evidence="1 2">NPDC018013</strain>
    </source>
</reference>
<dbReference type="EMBL" id="JBIRGH010000036">
    <property type="protein sequence ID" value="MFH8589824.1"/>
    <property type="molecule type" value="Genomic_DNA"/>
</dbReference>
<keyword evidence="2" id="KW-1185">Reference proteome</keyword>